<organism evidence="3 4">
    <name type="scientific">Megaselia scalaris</name>
    <name type="common">Humpbacked fly</name>
    <name type="synonym">Phora scalaris</name>
    <dbReference type="NCBI Taxonomy" id="36166"/>
    <lineage>
        <taxon>Eukaryota</taxon>
        <taxon>Metazoa</taxon>
        <taxon>Ecdysozoa</taxon>
        <taxon>Arthropoda</taxon>
        <taxon>Hexapoda</taxon>
        <taxon>Insecta</taxon>
        <taxon>Pterygota</taxon>
        <taxon>Neoptera</taxon>
        <taxon>Endopterygota</taxon>
        <taxon>Diptera</taxon>
        <taxon>Brachycera</taxon>
        <taxon>Muscomorpha</taxon>
        <taxon>Platypezoidea</taxon>
        <taxon>Phoridae</taxon>
        <taxon>Megaseliini</taxon>
        <taxon>Megaselia</taxon>
    </lineage>
</organism>
<accession>T1GPV0</accession>
<dbReference type="AlphaFoldDB" id="T1GPV0"/>
<dbReference type="Proteomes" id="UP000015102">
    <property type="component" value="Unassembled WGS sequence"/>
</dbReference>
<dbReference type="InterPro" id="IPR011990">
    <property type="entry name" value="TPR-like_helical_dom_sf"/>
</dbReference>
<proteinExistence type="inferred from homology"/>
<reference evidence="4" key="1">
    <citation type="submission" date="2013-02" db="EMBL/GenBank/DDBJ databases">
        <authorList>
            <person name="Hughes D."/>
        </authorList>
    </citation>
    <scope>NUCLEOTIDE SEQUENCE</scope>
    <source>
        <strain>Durham</strain>
        <strain evidence="4">NC isolate 2 -- Noor lab</strain>
    </source>
</reference>
<evidence type="ECO:0000259" key="2">
    <source>
        <dbReference type="Pfam" id="PF24892"/>
    </source>
</evidence>
<dbReference type="PANTHER" id="PTHR23271">
    <property type="entry name" value="HEPATOCELLULAR CARCINOMA-ASSOCIATED ANTIGEN 66"/>
    <property type="match status" value="1"/>
</dbReference>
<dbReference type="InterPro" id="IPR013949">
    <property type="entry name" value="Utp6"/>
</dbReference>
<dbReference type="GO" id="GO:0034388">
    <property type="term" value="C:Pwp2p-containing subcomplex of 90S preribosome"/>
    <property type="evidence" value="ECO:0007669"/>
    <property type="project" value="TreeGrafter"/>
</dbReference>
<dbReference type="GO" id="GO:0030515">
    <property type="term" value="F:snoRNA binding"/>
    <property type="evidence" value="ECO:0007669"/>
    <property type="project" value="InterPro"/>
</dbReference>
<dbReference type="STRING" id="36166.T1GPV0"/>
<dbReference type="InterPro" id="IPR056907">
    <property type="entry name" value="UTP6_C"/>
</dbReference>
<dbReference type="Gene3D" id="1.25.40.10">
    <property type="entry name" value="Tetratricopeptide repeat domain"/>
    <property type="match status" value="2"/>
</dbReference>
<feature type="domain" description="U3 small nucleolar RNA-associated protein 6 homolog C-terminal" evidence="2">
    <location>
        <begin position="253"/>
        <end position="499"/>
    </location>
</feature>
<protein>
    <recommendedName>
        <fullName evidence="2">U3 small nucleolar RNA-associated protein 6 homolog C-terminal domain-containing protein</fullName>
    </recommendedName>
</protein>
<dbReference type="GO" id="GO:0000462">
    <property type="term" value="P:maturation of SSU-rRNA from tricistronic rRNA transcript (SSU-rRNA, 5.8S rRNA, LSU-rRNA)"/>
    <property type="evidence" value="ECO:0007669"/>
    <property type="project" value="InterPro"/>
</dbReference>
<name>T1GPV0_MEGSC</name>
<evidence type="ECO:0000313" key="4">
    <source>
        <dbReference type="Proteomes" id="UP000015102"/>
    </source>
</evidence>
<dbReference type="GO" id="GO:0032040">
    <property type="term" value="C:small-subunit processome"/>
    <property type="evidence" value="ECO:0007669"/>
    <property type="project" value="TreeGrafter"/>
</dbReference>
<dbReference type="EMBL" id="CAQQ02179618">
    <property type="status" value="NOT_ANNOTATED_CDS"/>
    <property type="molecule type" value="Genomic_DNA"/>
</dbReference>
<sequence length="524" mass="62210">MDLSSAPKNELIKAMKTYSNYISFLNALKNGFEKSKKCNMEKISDLARGSEEFKRISNNIQDLAKIIKKIVDNLYVLYIGMLEAMKWAFTKRNDMNLAKKFFIDIGVKYFFTKTPIFLTYLSFLYERMLHIIDDLEKKNSFREFVMEKLEGGIKEVIKEIKAGPVKQFDYLTKVLNQCEDLNHYFTIPIQAAIIGIMQGEFPQSEEFFNILALRELKGFNRCDLENCDLNEVMRNGYKKRSKRTCINLAYLTFEKSYELFKSNRMWEYFLDALPNITEVDSNDQPIIWKTFQEFKISSKRYKVWKISYEKKMLKESHLIAYVQQLIEIDSSNDEVLEIFEYGVEHYPNSIKLWEYYMAYFENNEDDEGVIKTFYRGSEELHKILDSACRLTHKDFLHFRIICLEYIFYQFGLEKAREIFTNISKFDPPYKPLLVRMLEFEKTNVNCDKDKIKEVYELLIFHFGDEDVDIWIEFLTYASSLTDEADNKLFQQIVGRARTTLKDLSLSNFETQWKHIEPTRSAIST</sequence>
<dbReference type="PANTHER" id="PTHR23271:SF1">
    <property type="entry name" value="U3 SMALL NUCLEOLAR RNA-ASSOCIATED PROTEIN 6 HOMOLOG"/>
    <property type="match status" value="1"/>
</dbReference>
<evidence type="ECO:0000313" key="3">
    <source>
        <dbReference type="EnsemblMetazoa" id="MESCA005644-PA"/>
    </source>
</evidence>
<dbReference type="SUPFAM" id="SSF48452">
    <property type="entry name" value="TPR-like"/>
    <property type="match status" value="1"/>
</dbReference>
<dbReference type="HOGENOM" id="CLU_520020_0_0_1"/>
<keyword evidence="4" id="KW-1185">Reference proteome</keyword>
<dbReference type="EnsemblMetazoa" id="MESCA005644-RA">
    <property type="protein sequence ID" value="MESCA005644-PA"/>
    <property type="gene ID" value="MESCA005644"/>
</dbReference>
<reference evidence="3" key="2">
    <citation type="submission" date="2015-06" db="UniProtKB">
        <authorList>
            <consortium name="EnsemblMetazoa"/>
        </authorList>
    </citation>
    <scope>IDENTIFICATION</scope>
</reference>
<dbReference type="Pfam" id="PF24892">
    <property type="entry name" value="UTP6_C"/>
    <property type="match status" value="1"/>
</dbReference>
<dbReference type="InterPro" id="IPR003107">
    <property type="entry name" value="HAT"/>
</dbReference>
<evidence type="ECO:0000256" key="1">
    <source>
        <dbReference type="ARBA" id="ARBA00010734"/>
    </source>
</evidence>
<dbReference type="SMART" id="SM00386">
    <property type="entry name" value="HAT"/>
    <property type="match status" value="3"/>
</dbReference>
<comment type="similarity">
    <text evidence="1">Belongs to the UTP6 family.</text>
</comment>